<keyword evidence="4" id="KW-0547">Nucleotide-binding</keyword>
<dbReference type="FunFam" id="1.10.510.10:FF:000021">
    <property type="entry name" value="Serine/threonine protein kinase"/>
    <property type="match status" value="1"/>
</dbReference>
<evidence type="ECO:0000256" key="2">
    <source>
        <dbReference type="ARBA" id="ARBA00022527"/>
    </source>
</evidence>
<dbReference type="RefSeq" id="WP_002697581.1">
    <property type="nucleotide sequence ID" value="NZ_AAWS01000014.1"/>
</dbReference>
<dbReference type="CDD" id="cd14014">
    <property type="entry name" value="STKc_PknB_like"/>
    <property type="match status" value="1"/>
</dbReference>
<dbReference type="PROSITE" id="PS50011">
    <property type="entry name" value="PROTEIN_KINASE_DOM"/>
    <property type="match status" value="1"/>
</dbReference>
<sequence length="555" mass="62725">MIGEKILNYHIDSLIGEGGVGTVYQATHTQLGRKVAIKALNPLLVNNEQVKQRFRQEATTLSNLQHINIITLYDYLENEKGLFLIMEYAQGEALDRFIKKRPIPEEQVRYYFSLILAGMEYAHKQGVIHRDIKPSNIIITQDAGAKVLDFGIAKILKENKNNLTKPGAQLGTVMYMSPEQVQGKEIDQRTDVYSLGVTLFEMLTGKAPYDETQLTEFDVFNKIVNDPLPPLKQFDGTISERMQQLIDKATAKDPAQRFQSCADFKEALLKQEEATGDTTSQSQNLRPTQVKATDAVARNTSAASQKQRNKNTRPKRVSYAPLYILIFVLVGLVGFVIYSEFMGDGAPKKGIADNRKNTTGKDQEVVKKDPKTVEDQNKTKEEDKEKDKEDEEKKKKLEAQEAVIDSLNSIKKLLQDTLKTIQRKRADSLMRGLVVDGRLLEEDELAEGMTVEVTLVNNRSDVKFKDVVIAIKYFNAAGAELEEYVHKYGDLAKEPKVPVTFKIKRNIEAARFQCIRKSANPQDLNPPAQLDSLNQKIKKIAEEIKTAQEKKEEEN</sequence>
<dbReference type="SUPFAM" id="SSF56112">
    <property type="entry name" value="Protein kinase-like (PK-like)"/>
    <property type="match status" value="1"/>
</dbReference>
<dbReference type="SMART" id="SM00220">
    <property type="entry name" value="S_TKc"/>
    <property type="match status" value="1"/>
</dbReference>
<dbReference type="OrthoDB" id="9813021at2"/>
<dbReference type="PANTHER" id="PTHR43289">
    <property type="entry name" value="MITOGEN-ACTIVATED PROTEIN KINASE KINASE KINASE 20-RELATED"/>
    <property type="match status" value="1"/>
</dbReference>
<keyword evidence="2" id="KW-0723">Serine/threonine-protein kinase</keyword>
<dbReference type="eggNOG" id="COG0515">
    <property type="taxonomic scope" value="Bacteria"/>
</dbReference>
<feature type="transmembrane region" description="Helical" evidence="8">
    <location>
        <begin position="317"/>
        <end position="338"/>
    </location>
</feature>
<dbReference type="GO" id="GO:0005524">
    <property type="term" value="F:ATP binding"/>
    <property type="evidence" value="ECO:0007669"/>
    <property type="project" value="UniProtKB-KW"/>
</dbReference>
<feature type="domain" description="Protein kinase" evidence="9">
    <location>
        <begin position="9"/>
        <end position="269"/>
    </location>
</feature>
<accession>A1ZLP3</accession>
<evidence type="ECO:0000313" key="10">
    <source>
        <dbReference type="EMBL" id="EAY28797.1"/>
    </source>
</evidence>
<keyword evidence="11" id="KW-1185">Reference proteome</keyword>
<dbReference type="Gene3D" id="1.10.510.10">
    <property type="entry name" value="Transferase(Phosphotransferase) domain 1"/>
    <property type="match status" value="1"/>
</dbReference>
<evidence type="ECO:0000256" key="5">
    <source>
        <dbReference type="ARBA" id="ARBA00022777"/>
    </source>
</evidence>
<evidence type="ECO:0000256" key="1">
    <source>
        <dbReference type="ARBA" id="ARBA00012513"/>
    </source>
</evidence>
<evidence type="ECO:0000256" key="4">
    <source>
        <dbReference type="ARBA" id="ARBA00022741"/>
    </source>
</evidence>
<dbReference type="Pfam" id="PF00069">
    <property type="entry name" value="Pkinase"/>
    <property type="match status" value="1"/>
</dbReference>
<keyword evidence="8" id="KW-0812">Transmembrane</keyword>
<name>A1ZLP3_MICM2</name>
<keyword evidence="8" id="KW-0472">Membrane</keyword>
<organism evidence="10 11">
    <name type="scientific">Microscilla marina ATCC 23134</name>
    <dbReference type="NCBI Taxonomy" id="313606"/>
    <lineage>
        <taxon>Bacteria</taxon>
        <taxon>Pseudomonadati</taxon>
        <taxon>Bacteroidota</taxon>
        <taxon>Cytophagia</taxon>
        <taxon>Cytophagales</taxon>
        <taxon>Microscillaceae</taxon>
        <taxon>Microscilla</taxon>
    </lineage>
</organism>
<dbReference type="InterPro" id="IPR011009">
    <property type="entry name" value="Kinase-like_dom_sf"/>
</dbReference>
<dbReference type="InterPro" id="IPR008271">
    <property type="entry name" value="Ser/Thr_kinase_AS"/>
</dbReference>
<evidence type="ECO:0000256" key="8">
    <source>
        <dbReference type="SAM" id="Phobius"/>
    </source>
</evidence>
<keyword evidence="3 10" id="KW-0808">Transferase</keyword>
<dbReference type="GO" id="GO:0004674">
    <property type="term" value="F:protein serine/threonine kinase activity"/>
    <property type="evidence" value="ECO:0007669"/>
    <property type="project" value="UniProtKB-KW"/>
</dbReference>
<dbReference type="PANTHER" id="PTHR43289:SF30">
    <property type="entry name" value="NON-SPECIFIC SERINE_THREONINE PROTEIN KINASE"/>
    <property type="match status" value="1"/>
</dbReference>
<comment type="caution">
    <text evidence="10">The sequence shown here is derived from an EMBL/GenBank/DDBJ whole genome shotgun (WGS) entry which is preliminary data.</text>
</comment>
<dbReference type="InterPro" id="IPR000719">
    <property type="entry name" value="Prot_kinase_dom"/>
</dbReference>
<dbReference type="PROSITE" id="PS00108">
    <property type="entry name" value="PROTEIN_KINASE_ST"/>
    <property type="match status" value="1"/>
</dbReference>
<dbReference type="EC" id="2.7.11.1" evidence="1"/>
<gene>
    <name evidence="10" type="ORF">M23134_07895</name>
</gene>
<dbReference type="AlphaFoldDB" id="A1ZLP3"/>
<dbReference type="Proteomes" id="UP000004095">
    <property type="component" value="Unassembled WGS sequence"/>
</dbReference>
<reference evidence="10 11" key="1">
    <citation type="submission" date="2007-01" db="EMBL/GenBank/DDBJ databases">
        <authorList>
            <person name="Haygood M."/>
            <person name="Podell S."/>
            <person name="Anderson C."/>
            <person name="Hopkinson B."/>
            <person name="Roe K."/>
            <person name="Barbeau K."/>
            <person name="Gaasterland T."/>
            <person name="Ferriera S."/>
            <person name="Johnson J."/>
            <person name="Kravitz S."/>
            <person name="Beeson K."/>
            <person name="Sutton G."/>
            <person name="Rogers Y.-H."/>
            <person name="Friedman R."/>
            <person name="Frazier M."/>
            <person name="Venter J.C."/>
        </authorList>
    </citation>
    <scope>NUCLEOTIDE SEQUENCE [LARGE SCALE GENOMIC DNA]</scope>
    <source>
        <strain evidence="10 11">ATCC 23134</strain>
    </source>
</reference>
<feature type="region of interest" description="Disordered" evidence="7">
    <location>
        <begin position="273"/>
        <end position="313"/>
    </location>
</feature>
<feature type="compositionally biased region" description="Polar residues" evidence="7">
    <location>
        <begin position="276"/>
        <end position="291"/>
    </location>
</feature>
<feature type="region of interest" description="Disordered" evidence="7">
    <location>
        <begin position="347"/>
        <end position="395"/>
    </location>
</feature>
<keyword evidence="6" id="KW-0067">ATP-binding</keyword>
<dbReference type="EMBL" id="AAWS01000014">
    <property type="protein sequence ID" value="EAY28797.1"/>
    <property type="molecule type" value="Genomic_DNA"/>
</dbReference>
<keyword evidence="8" id="KW-1133">Transmembrane helix</keyword>
<evidence type="ECO:0000313" key="11">
    <source>
        <dbReference type="Proteomes" id="UP000004095"/>
    </source>
</evidence>
<protein>
    <recommendedName>
        <fullName evidence="1">non-specific serine/threonine protein kinase</fullName>
        <ecNumber evidence="1">2.7.11.1</ecNumber>
    </recommendedName>
</protein>
<evidence type="ECO:0000259" key="9">
    <source>
        <dbReference type="PROSITE" id="PS50011"/>
    </source>
</evidence>
<evidence type="ECO:0000256" key="6">
    <source>
        <dbReference type="ARBA" id="ARBA00022840"/>
    </source>
</evidence>
<evidence type="ECO:0000256" key="3">
    <source>
        <dbReference type="ARBA" id="ARBA00022679"/>
    </source>
</evidence>
<keyword evidence="5 10" id="KW-0418">Kinase</keyword>
<dbReference type="FunFam" id="3.30.200.20:FF:000042">
    <property type="entry name" value="Aurora kinase A"/>
    <property type="match status" value="1"/>
</dbReference>
<evidence type="ECO:0000256" key="7">
    <source>
        <dbReference type="SAM" id="MobiDB-lite"/>
    </source>
</evidence>
<proteinExistence type="predicted"/>